<feature type="transmembrane region" description="Helical" evidence="1">
    <location>
        <begin position="135"/>
        <end position="156"/>
    </location>
</feature>
<feature type="transmembrane region" description="Helical" evidence="1">
    <location>
        <begin position="109"/>
        <end position="129"/>
    </location>
</feature>
<accession>A0ABS9BRY4</accession>
<comment type="caution">
    <text evidence="2">The sequence shown here is derived from an EMBL/GenBank/DDBJ whole genome shotgun (WGS) entry which is preliminary data.</text>
</comment>
<keyword evidence="1" id="KW-0472">Membrane</keyword>
<protein>
    <recommendedName>
        <fullName evidence="4">Beta-carotene 15,15'-monooxygenase</fullName>
    </recommendedName>
</protein>
<keyword evidence="1" id="KW-0812">Transmembrane</keyword>
<organism evidence="2 3">
    <name type="scientific">Mariniradius sediminis</name>
    <dbReference type="NCBI Taxonomy" id="2909237"/>
    <lineage>
        <taxon>Bacteria</taxon>
        <taxon>Pseudomonadati</taxon>
        <taxon>Bacteroidota</taxon>
        <taxon>Cytophagia</taxon>
        <taxon>Cytophagales</taxon>
        <taxon>Cyclobacteriaceae</taxon>
        <taxon>Mariniradius</taxon>
    </lineage>
</organism>
<evidence type="ECO:0000256" key="1">
    <source>
        <dbReference type="SAM" id="Phobius"/>
    </source>
</evidence>
<evidence type="ECO:0000313" key="3">
    <source>
        <dbReference type="Proteomes" id="UP001201449"/>
    </source>
</evidence>
<feature type="transmembrane region" description="Helical" evidence="1">
    <location>
        <begin position="21"/>
        <end position="48"/>
    </location>
</feature>
<dbReference type="Proteomes" id="UP001201449">
    <property type="component" value="Unassembled WGS sequence"/>
</dbReference>
<evidence type="ECO:0008006" key="4">
    <source>
        <dbReference type="Google" id="ProtNLM"/>
    </source>
</evidence>
<name>A0ABS9BRY4_9BACT</name>
<feature type="transmembrane region" description="Helical" evidence="1">
    <location>
        <begin position="168"/>
        <end position="195"/>
    </location>
</feature>
<dbReference type="EMBL" id="JAKEVZ010000003">
    <property type="protein sequence ID" value="MCF1750442.1"/>
    <property type="molecule type" value="Genomic_DNA"/>
</dbReference>
<keyword evidence="1" id="KW-1133">Transmembrane helix</keyword>
<gene>
    <name evidence="2" type="ORF">L0U89_05105</name>
</gene>
<proteinExistence type="predicted"/>
<feature type="transmembrane region" description="Helical" evidence="1">
    <location>
        <begin position="68"/>
        <end position="89"/>
    </location>
</feature>
<sequence length="205" mass="22682">MNKEKYLDDLKEIREIMDKSSRFISLSGMSGIVAGVIALIGAYIAYTYIYVDHAFFGYRMVILTPQTISQLLILATVILVLALVAGVFFTKKKAEKTKQKLWDLQTKRLISNLMIPLAAGGILCLIFLLRGYVGIVAPLTLVFYGLALVNASKYTLSEVRALGLMQVALGLLAAYFVGYGLLFWALGFGVLHIIYGVRMHLKYGS</sequence>
<evidence type="ECO:0000313" key="2">
    <source>
        <dbReference type="EMBL" id="MCF1750442.1"/>
    </source>
</evidence>
<dbReference type="RefSeq" id="WP_234860545.1">
    <property type="nucleotide sequence ID" value="NZ_JAKEVZ010000003.1"/>
</dbReference>
<reference evidence="2 3" key="1">
    <citation type="submission" date="2022-01" db="EMBL/GenBank/DDBJ databases">
        <title>Mariniradius saccharolyticus sp. nov., isolated from sediment of a river.</title>
        <authorList>
            <person name="Liu H."/>
        </authorList>
    </citation>
    <scope>NUCLEOTIDE SEQUENCE [LARGE SCALE GENOMIC DNA]</scope>
    <source>
        <strain evidence="2 3">RY-2</strain>
    </source>
</reference>
<keyword evidence="3" id="KW-1185">Reference proteome</keyword>